<reference evidence="2 3" key="1">
    <citation type="submission" date="2020-04" db="EMBL/GenBank/DDBJ databases">
        <authorList>
            <person name="Yoon J."/>
        </authorList>
    </citation>
    <scope>NUCLEOTIDE SEQUENCE [LARGE SCALE GENOMIC DNA]</scope>
    <source>
        <strain evidence="2 3">DJ-13</strain>
    </source>
</reference>
<dbReference type="Pfam" id="PF13508">
    <property type="entry name" value="Acetyltransf_7"/>
    <property type="match status" value="1"/>
</dbReference>
<dbReference type="RefSeq" id="WP_168552456.1">
    <property type="nucleotide sequence ID" value="NZ_JAAWWL010000002.1"/>
</dbReference>
<dbReference type="PROSITE" id="PS51186">
    <property type="entry name" value="GNAT"/>
    <property type="match status" value="1"/>
</dbReference>
<evidence type="ECO:0000313" key="3">
    <source>
        <dbReference type="Proteomes" id="UP000718451"/>
    </source>
</evidence>
<dbReference type="InterPro" id="IPR016181">
    <property type="entry name" value="Acyl_CoA_acyltransferase"/>
</dbReference>
<evidence type="ECO:0000259" key="1">
    <source>
        <dbReference type="PROSITE" id="PS51186"/>
    </source>
</evidence>
<dbReference type="InterPro" id="IPR000182">
    <property type="entry name" value="GNAT_dom"/>
</dbReference>
<gene>
    <name evidence="2" type="ORF">HCU67_09835</name>
</gene>
<dbReference type="SUPFAM" id="SSF55729">
    <property type="entry name" value="Acyl-CoA N-acyltransferases (Nat)"/>
    <property type="match status" value="1"/>
</dbReference>
<dbReference type="PANTHER" id="PTHR43233:SF1">
    <property type="entry name" value="FAMILY N-ACETYLTRANSFERASE, PUTATIVE (AFU_ORTHOLOGUE AFUA_6G03350)-RELATED"/>
    <property type="match status" value="1"/>
</dbReference>
<feature type="domain" description="N-acetyltransferase" evidence="1">
    <location>
        <begin position="8"/>
        <end position="140"/>
    </location>
</feature>
<protein>
    <submittedName>
        <fullName evidence="2">GNAT family N-acetyltransferase</fullName>
    </submittedName>
</protein>
<accession>A0ABX1GTA6</accession>
<name>A0ABX1GTA6_9FLAO</name>
<comment type="caution">
    <text evidence="2">The sequence shown here is derived from an EMBL/GenBank/DDBJ whole genome shotgun (WGS) entry which is preliminary data.</text>
</comment>
<dbReference type="PANTHER" id="PTHR43233">
    <property type="entry name" value="FAMILY N-ACETYLTRANSFERASE, PUTATIVE (AFU_ORTHOLOGUE AFUA_6G03350)-RELATED"/>
    <property type="match status" value="1"/>
</dbReference>
<dbReference type="EMBL" id="JAAWWL010000002">
    <property type="protein sequence ID" value="NKI32241.1"/>
    <property type="molecule type" value="Genomic_DNA"/>
</dbReference>
<sequence>MSVQEVFVSTDPLKIDLNFVHQYLSEEAYWSKGRTIEEVKTSIENSLCFGLYLVDGDKQIGFARVATDYIVFAWLMDVFIDAKFKGQGYGKSLVQHIVDHPKLSNVNGFGLRTSDAHGLYHQFGFTEIPDPETWMFKKNKL</sequence>
<dbReference type="Gene3D" id="3.40.630.30">
    <property type="match status" value="1"/>
</dbReference>
<proteinExistence type="predicted"/>
<evidence type="ECO:0000313" key="2">
    <source>
        <dbReference type="EMBL" id="NKI32241.1"/>
    </source>
</evidence>
<dbReference type="InterPro" id="IPR053144">
    <property type="entry name" value="Acetyltransferase_Butenolide"/>
</dbReference>
<dbReference type="Proteomes" id="UP000718451">
    <property type="component" value="Unassembled WGS sequence"/>
</dbReference>
<organism evidence="2 3">
    <name type="scientific">Croceivirga thetidis</name>
    <dbReference type="NCBI Taxonomy" id="2721623"/>
    <lineage>
        <taxon>Bacteria</taxon>
        <taxon>Pseudomonadati</taxon>
        <taxon>Bacteroidota</taxon>
        <taxon>Flavobacteriia</taxon>
        <taxon>Flavobacteriales</taxon>
        <taxon>Flavobacteriaceae</taxon>
        <taxon>Croceivirga</taxon>
    </lineage>
</organism>
<dbReference type="CDD" id="cd04301">
    <property type="entry name" value="NAT_SF"/>
    <property type="match status" value="1"/>
</dbReference>
<keyword evidence="3" id="KW-1185">Reference proteome</keyword>